<dbReference type="GO" id="GO:0019843">
    <property type="term" value="F:rRNA binding"/>
    <property type="evidence" value="ECO:0007669"/>
    <property type="project" value="UniProtKB-UniRule"/>
</dbReference>
<dbReference type="SUPFAM" id="SSF57716">
    <property type="entry name" value="Glucocorticoid receptor-like (DNA-binding domain)"/>
    <property type="match status" value="1"/>
</dbReference>
<dbReference type="InterPro" id="IPR001209">
    <property type="entry name" value="Ribosomal_uS14"/>
</dbReference>
<evidence type="ECO:0000256" key="5">
    <source>
        <dbReference type="ARBA" id="ARBA00023274"/>
    </source>
</evidence>
<dbReference type="GO" id="GO:0015935">
    <property type="term" value="C:small ribosomal subunit"/>
    <property type="evidence" value="ECO:0007669"/>
    <property type="project" value="TreeGrafter"/>
</dbReference>
<proteinExistence type="inferred from homology"/>
<keyword evidence="5 7" id="KW-0687">Ribonucleoprotein</keyword>
<dbReference type="PANTHER" id="PTHR19836:SF19">
    <property type="entry name" value="SMALL RIBOSOMAL SUBUNIT PROTEIN US14M"/>
    <property type="match status" value="1"/>
</dbReference>
<dbReference type="GO" id="GO:0005737">
    <property type="term" value="C:cytoplasm"/>
    <property type="evidence" value="ECO:0007669"/>
    <property type="project" value="UniProtKB-ARBA"/>
</dbReference>
<dbReference type="PANTHER" id="PTHR19836">
    <property type="entry name" value="30S RIBOSOMAL PROTEIN S14"/>
    <property type="match status" value="1"/>
</dbReference>
<dbReference type="RefSeq" id="WP_077276696.1">
    <property type="nucleotide sequence ID" value="NZ_CP019609.1"/>
</dbReference>
<dbReference type="GO" id="GO:0006412">
    <property type="term" value="P:translation"/>
    <property type="evidence" value="ECO:0007669"/>
    <property type="project" value="UniProtKB-UniRule"/>
</dbReference>
<dbReference type="Proteomes" id="UP000188246">
    <property type="component" value="Chromosome"/>
</dbReference>
<sequence length="89" mass="10059">MARKAKLAKAQKQQACIAHYSERRESLKKAGDYQGLAKLPVDSRPTRLKNRDCTDGRPRGYLRKFGISRITFRELALAGELPGVKKASW</sequence>
<dbReference type="Gene3D" id="4.10.830.10">
    <property type="entry name" value="30s Ribosomal Protein S14, Chain N"/>
    <property type="match status" value="1"/>
</dbReference>
<evidence type="ECO:0000313" key="8">
    <source>
        <dbReference type="EMBL" id="AQP54607.1"/>
    </source>
</evidence>
<dbReference type="Pfam" id="PF00253">
    <property type="entry name" value="Ribosomal_S14"/>
    <property type="match status" value="1"/>
</dbReference>
<evidence type="ECO:0000256" key="2">
    <source>
        <dbReference type="ARBA" id="ARBA00022730"/>
    </source>
</evidence>
<evidence type="ECO:0000256" key="7">
    <source>
        <dbReference type="HAMAP-Rule" id="MF_00537"/>
    </source>
</evidence>
<evidence type="ECO:0000313" key="9">
    <source>
        <dbReference type="Proteomes" id="UP000188246"/>
    </source>
</evidence>
<keyword evidence="9" id="KW-1185">Reference proteome</keyword>
<keyword evidence="3 7" id="KW-0694">RNA-binding</keyword>
<keyword evidence="4 7" id="KW-0689">Ribosomal protein</keyword>
<dbReference type="HAMAP" id="MF_00537">
    <property type="entry name" value="Ribosomal_uS14_1"/>
    <property type="match status" value="1"/>
</dbReference>
<evidence type="ECO:0000256" key="3">
    <source>
        <dbReference type="ARBA" id="ARBA00022884"/>
    </source>
</evidence>
<dbReference type="PROSITE" id="PS00527">
    <property type="entry name" value="RIBOSOMAL_S14"/>
    <property type="match status" value="1"/>
</dbReference>
<dbReference type="InterPro" id="IPR043140">
    <property type="entry name" value="Ribosomal_uS14_sf"/>
</dbReference>
<comment type="subunit">
    <text evidence="7">Part of the 30S ribosomal subunit. Contacts proteins S3 and S10.</text>
</comment>
<dbReference type="STRING" id="633807.BW732_10605"/>
<comment type="function">
    <text evidence="7">Binds 16S rRNA, required for the assembly of 30S particles and may also be responsible for determining the conformation of the 16S rRNA at the A site.</text>
</comment>
<evidence type="ECO:0000256" key="1">
    <source>
        <dbReference type="ARBA" id="ARBA00009083"/>
    </source>
</evidence>
<dbReference type="InterPro" id="IPR023036">
    <property type="entry name" value="Ribosomal_uS14_bac/plastid"/>
</dbReference>
<organism evidence="8 9">
    <name type="scientific">Vagococcus penaei</name>
    <dbReference type="NCBI Taxonomy" id="633807"/>
    <lineage>
        <taxon>Bacteria</taxon>
        <taxon>Bacillati</taxon>
        <taxon>Bacillota</taxon>
        <taxon>Bacilli</taxon>
        <taxon>Lactobacillales</taxon>
        <taxon>Enterococcaceae</taxon>
        <taxon>Vagococcus</taxon>
    </lineage>
</organism>
<reference evidence="8 9" key="1">
    <citation type="journal article" date="2010" name="Int. J. Syst. Evol. Microbiol.">
        <title>Vagococcus penaei sp. nov., isolated from spoilage microbiota of cooked shrimp (Penaeus vannamei).</title>
        <authorList>
            <person name="Jaffres E."/>
            <person name="Prevost H."/>
            <person name="Rossero A."/>
            <person name="Joffraud J.J."/>
            <person name="Dousset X."/>
        </authorList>
    </citation>
    <scope>NUCLEOTIDE SEQUENCE [LARGE SCALE GENOMIC DNA]</scope>
    <source>
        <strain evidence="8 9">CD276</strain>
    </source>
</reference>
<protein>
    <recommendedName>
        <fullName evidence="6 7">Small ribosomal subunit protein uS14</fullName>
    </recommendedName>
</protein>
<dbReference type="GO" id="GO:0003735">
    <property type="term" value="F:structural constituent of ribosome"/>
    <property type="evidence" value="ECO:0007669"/>
    <property type="project" value="InterPro"/>
</dbReference>
<comment type="similarity">
    <text evidence="1 7">Belongs to the universal ribosomal protein uS14 family.</text>
</comment>
<dbReference type="EMBL" id="CP019609">
    <property type="protein sequence ID" value="AQP54607.1"/>
    <property type="molecule type" value="Genomic_DNA"/>
</dbReference>
<evidence type="ECO:0000256" key="4">
    <source>
        <dbReference type="ARBA" id="ARBA00022980"/>
    </source>
</evidence>
<name>A0A1Q2D8B4_9ENTE</name>
<evidence type="ECO:0000256" key="6">
    <source>
        <dbReference type="ARBA" id="ARBA00035167"/>
    </source>
</evidence>
<keyword evidence="2 7" id="KW-0699">rRNA-binding</keyword>
<dbReference type="KEGG" id="vpi:BW732_10605"/>
<dbReference type="InterPro" id="IPR018271">
    <property type="entry name" value="Ribosomal_uS14_CS"/>
</dbReference>
<dbReference type="NCBIfam" id="NF006477">
    <property type="entry name" value="PRK08881.1"/>
    <property type="match status" value="1"/>
</dbReference>
<dbReference type="OrthoDB" id="9810484at2"/>
<gene>
    <name evidence="7" type="primary">rpsN</name>
    <name evidence="8" type="ORF">BW732_10605</name>
</gene>
<dbReference type="AlphaFoldDB" id="A0A1Q2D8B4"/>
<accession>A0A1Q2D8B4</accession>